<feature type="transmembrane region" description="Helical" evidence="1">
    <location>
        <begin position="37"/>
        <end position="62"/>
    </location>
</feature>
<name>A0ABM4A260_ZIZJJ</name>
<keyword evidence="2" id="KW-1185">Reference proteome</keyword>
<organism evidence="2 3">
    <name type="scientific">Ziziphus jujuba</name>
    <name type="common">Chinese jujube</name>
    <name type="synonym">Ziziphus sativa</name>
    <dbReference type="NCBI Taxonomy" id="326968"/>
    <lineage>
        <taxon>Eukaryota</taxon>
        <taxon>Viridiplantae</taxon>
        <taxon>Streptophyta</taxon>
        <taxon>Embryophyta</taxon>
        <taxon>Tracheophyta</taxon>
        <taxon>Spermatophyta</taxon>
        <taxon>Magnoliopsida</taxon>
        <taxon>eudicotyledons</taxon>
        <taxon>Gunneridae</taxon>
        <taxon>Pentapetalae</taxon>
        <taxon>rosids</taxon>
        <taxon>fabids</taxon>
        <taxon>Rosales</taxon>
        <taxon>Rhamnaceae</taxon>
        <taxon>Paliureae</taxon>
        <taxon>Ziziphus</taxon>
    </lineage>
</organism>
<dbReference type="RefSeq" id="XP_060670785.1">
    <property type="nucleotide sequence ID" value="XM_060814802.1"/>
</dbReference>
<dbReference type="PANTHER" id="PTHR46434">
    <property type="entry name" value="GENETIC INTERACTOR OF PROHIBITINS 3, MITOCHONDRIAL"/>
    <property type="match status" value="1"/>
</dbReference>
<keyword evidence="1" id="KW-0472">Membrane</keyword>
<dbReference type="PANTHER" id="PTHR46434:SF1">
    <property type="entry name" value="GENETIC INTERACTOR OF PROHIBITINS 3, MITOCHONDRIAL"/>
    <property type="match status" value="1"/>
</dbReference>
<proteinExistence type="predicted"/>
<dbReference type="Proteomes" id="UP001652623">
    <property type="component" value="Chromosome 2"/>
</dbReference>
<accession>A0ABM4A260</accession>
<evidence type="ECO:0000313" key="2">
    <source>
        <dbReference type="Proteomes" id="UP001652623"/>
    </source>
</evidence>
<keyword evidence="1" id="KW-1133">Transmembrane helix</keyword>
<feature type="transmembrane region" description="Helical" evidence="1">
    <location>
        <begin position="133"/>
        <end position="154"/>
    </location>
</feature>
<dbReference type="GeneID" id="132800639"/>
<dbReference type="InterPro" id="IPR050896">
    <property type="entry name" value="Mito_lipid_metab_GTPase"/>
</dbReference>
<evidence type="ECO:0000256" key="1">
    <source>
        <dbReference type="SAM" id="Phobius"/>
    </source>
</evidence>
<keyword evidence="1" id="KW-0812">Transmembrane</keyword>
<reference evidence="3" key="2">
    <citation type="submission" date="2025-08" db="UniProtKB">
        <authorList>
            <consortium name="RefSeq"/>
        </authorList>
    </citation>
    <scope>IDENTIFICATION</scope>
    <source>
        <tissue evidence="3">Seedling</tissue>
    </source>
</reference>
<sequence length="156" mass="17226">MSENARNAMIEKCLLGSSHQLWRNRVKELGQWVRKEFSMFVGIAGISSCVDITAFGLGWFAVGLKRRRSFSPFSIYEAIGVVLLNSLIPDRSQIFYVAGFTVSKIVSKADKASNSSVCAKVRRQGNKSSQKNSVSYSLCVLCFALFACSCFSLSNL</sequence>
<reference evidence="2" key="1">
    <citation type="submission" date="2025-05" db="UniProtKB">
        <authorList>
            <consortium name="RefSeq"/>
        </authorList>
    </citation>
    <scope>NUCLEOTIDE SEQUENCE [LARGE SCALE GENOMIC DNA]</scope>
</reference>
<protein>
    <submittedName>
        <fullName evidence="3">Uncharacterized protein LOC132800639</fullName>
    </submittedName>
</protein>
<evidence type="ECO:0000313" key="3">
    <source>
        <dbReference type="RefSeq" id="XP_060670785.1"/>
    </source>
</evidence>
<gene>
    <name evidence="3" type="primary">LOC132800639</name>
</gene>